<comment type="caution">
    <text evidence="1">The sequence shown here is derived from an EMBL/GenBank/DDBJ whole genome shotgun (WGS) entry which is preliminary data.</text>
</comment>
<dbReference type="EMBL" id="CAXAMN010025583">
    <property type="protein sequence ID" value="CAK9096197.1"/>
    <property type="molecule type" value="Genomic_DNA"/>
</dbReference>
<evidence type="ECO:0000313" key="2">
    <source>
        <dbReference type="Proteomes" id="UP001642484"/>
    </source>
</evidence>
<organism evidence="1 2">
    <name type="scientific">Durusdinium trenchii</name>
    <dbReference type="NCBI Taxonomy" id="1381693"/>
    <lineage>
        <taxon>Eukaryota</taxon>
        <taxon>Sar</taxon>
        <taxon>Alveolata</taxon>
        <taxon>Dinophyceae</taxon>
        <taxon>Suessiales</taxon>
        <taxon>Symbiodiniaceae</taxon>
        <taxon>Durusdinium</taxon>
    </lineage>
</organism>
<gene>
    <name evidence="1" type="ORF">CCMP2556_LOCUS45745</name>
</gene>
<accession>A0ABP0R6J5</accession>
<evidence type="ECO:0008006" key="3">
    <source>
        <dbReference type="Google" id="ProtNLM"/>
    </source>
</evidence>
<name>A0ABP0R6J5_9DINO</name>
<protein>
    <recommendedName>
        <fullName evidence="3">Core-binding (CB) domain-containing protein</fullName>
    </recommendedName>
</protein>
<sequence length="224" mass="25405">MPKVVFEGSTQARRAQDRQKLGSLKQLTVQPSTRLRYEKALNKFLSFLKAEGLRLPSRREQLDTLVMEYIEHLWLSGEGRGLAADTLASLQDYDAKLRGHLPGAWRLVKTWVTHELPNRAPPVPELVLQSMVGWSLYNGHFAFATSLLLCFYRILRTGELLDVNRSRIEISAKLRTAVVSLKLTKDNDSAYEDDEPEATTEIEVMDVVDYTNVTLNSSVNRSGR</sequence>
<reference evidence="1 2" key="1">
    <citation type="submission" date="2024-02" db="EMBL/GenBank/DDBJ databases">
        <authorList>
            <person name="Chen Y."/>
            <person name="Shah S."/>
            <person name="Dougan E. K."/>
            <person name="Thang M."/>
            <person name="Chan C."/>
        </authorList>
    </citation>
    <scope>NUCLEOTIDE SEQUENCE [LARGE SCALE GENOMIC DNA]</scope>
</reference>
<keyword evidence="2" id="KW-1185">Reference proteome</keyword>
<dbReference type="Proteomes" id="UP001642484">
    <property type="component" value="Unassembled WGS sequence"/>
</dbReference>
<evidence type="ECO:0000313" key="1">
    <source>
        <dbReference type="EMBL" id="CAK9096197.1"/>
    </source>
</evidence>
<proteinExistence type="predicted"/>